<evidence type="ECO:0000313" key="1">
    <source>
        <dbReference type="EMBL" id="KMQ82449.1"/>
    </source>
</evidence>
<dbReference type="PaxDb" id="67767-A0A0J7JWG0"/>
<gene>
    <name evidence="1" type="ORF">RF55_22941</name>
</gene>
<dbReference type="AlphaFoldDB" id="A0A0J7JWG0"/>
<evidence type="ECO:0000313" key="2">
    <source>
        <dbReference type="Proteomes" id="UP000036403"/>
    </source>
</evidence>
<comment type="caution">
    <text evidence="1">The sequence shown here is derived from an EMBL/GenBank/DDBJ whole genome shotgun (WGS) entry which is preliminary data.</text>
</comment>
<proteinExistence type="predicted"/>
<feature type="non-terminal residue" evidence="1">
    <location>
        <position position="140"/>
    </location>
</feature>
<protein>
    <submittedName>
        <fullName evidence="1">Dna repair protein</fullName>
    </submittedName>
</protein>
<dbReference type="EMBL" id="LBMM01025354">
    <property type="protein sequence ID" value="KMQ82449.1"/>
    <property type="molecule type" value="Genomic_DNA"/>
</dbReference>
<dbReference type="Proteomes" id="UP000036403">
    <property type="component" value="Unassembled WGS sequence"/>
</dbReference>
<organism evidence="1 2">
    <name type="scientific">Lasius niger</name>
    <name type="common">Black garden ant</name>
    <dbReference type="NCBI Taxonomy" id="67767"/>
    <lineage>
        <taxon>Eukaryota</taxon>
        <taxon>Metazoa</taxon>
        <taxon>Ecdysozoa</taxon>
        <taxon>Arthropoda</taxon>
        <taxon>Hexapoda</taxon>
        <taxon>Insecta</taxon>
        <taxon>Pterygota</taxon>
        <taxon>Neoptera</taxon>
        <taxon>Endopterygota</taxon>
        <taxon>Hymenoptera</taxon>
        <taxon>Apocrita</taxon>
        <taxon>Aculeata</taxon>
        <taxon>Formicoidea</taxon>
        <taxon>Formicidae</taxon>
        <taxon>Formicinae</taxon>
        <taxon>Lasius</taxon>
        <taxon>Lasius</taxon>
    </lineage>
</organism>
<name>A0A0J7JWG0_LASNI</name>
<reference evidence="1 2" key="1">
    <citation type="submission" date="2015-04" db="EMBL/GenBank/DDBJ databases">
        <title>Lasius niger genome sequencing.</title>
        <authorList>
            <person name="Konorov E.A."/>
            <person name="Nikitin M.A."/>
            <person name="Kirill M.V."/>
            <person name="Chang P."/>
        </authorList>
    </citation>
    <scope>NUCLEOTIDE SEQUENCE [LARGE SCALE GENOMIC DNA]</scope>
    <source>
        <tissue evidence="1">Whole</tissue>
    </source>
</reference>
<sequence>MGGIATGQRAAAIALHPKLAQERRTGAKLRVDLQHYSVLVELSEDSGNLPLAEGVIERVVNGLHRHPQPTGLIAVDVQLQGIARCGEVVIHVRQFRPLPHRLGEALCRGGQRLAIEIGEHVLVFGRRDPGIQGKVLHRLQ</sequence>
<keyword evidence="2" id="KW-1185">Reference proteome</keyword>
<accession>A0A0J7JWG0</accession>